<dbReference type="InterPro" id="IPR025365">
    <property type="entry name" value="DUF4269"/>
</dbReference>
<accession>A0AA95I7X3</accession>
<gene>
    <name evidence="1" type="ORF">QNH46_07515</name>
</gene>
<dbReference type="Pfam" id="PF14091">
    <property type="entry name" value="DUF4269"/>
    <property type="match status" value="1"/>
</dbReference>
<sequence>MFKTISYLQFGTPVQRQAYKAINELSIINDMAKYNPVLCGTIPISIDVRHSDLDMIMEVHEPDIFKEEVQLLYGHLSGFVLHELTVSHIPTIMANFRFGGFEFELFGQAKPVEQQNAYLHMIVEHHLLTENPHYRAAVIRLKEQGMKTEPAFAQVLGLDGNPYKELLTYGRALGIIR</sequence>
<dbReference type="KEGG" id="pwn:QNH46_07515"/>
<dbReference type="AlphaFoldDB" id="A0AA95I7X3"/>
<dbReference type="RefSeq" id="WP_283928379.1">
    <property type="nucleotide sequence ID" value="NZ_CP126084.1"/>
</dbReference>
<evidence type="ECO:0000313" key="1">
    <source>
        <dbReference type="EMBL" id="WHX51420.1"/>
    </source>
</evidence>
<name>A0AA95I7X3_9BACL</name>
<protein>
    <submittedName>
        <fullName evidence="1">DUF4269 domain-containing protein</fullName>
    </submittedName>
</protein>
<dbReference type="EMBL" id="CP126084">
    <property type="protein sequence ID" value="WHX51420.1"/>
    <property type="molecule type" value="Genomic_DNA"/>
</dbReference>
<evidence type="ECO:0000313" key="2">
    <source>
        <dbReference type="Proteomes" id="UP001177943"/>
    </source>
</evidence>
<proteinExistence type="predicted"/>
<dbReference type="Proteomes" id="UP001177943">
    <property type="component" value="Chromosome"/>
</dbReference>
<organism evidence="1 2">
    <name type="scientific">Paenibacillus woosongensis</name>
    <dbReference type="NCBI Taxonomy" id="307580"/>
    <lineage>
        <taxon>Bacteria</taxon>
        <taxon>Bacillati</taxon>
        <taxon>Bacillota</taxon>
        <taxon>Bacilli</taxon>
        <taxon>Bacillales</taxon>
        <taxon>Paenibacillaceae</taxon>
        <taxon>Paenibacillus</taxon>
    </lineage>
</organism>
<reference evidence="1" key="1">
    <citation type="submission" date="2023-05" db="EMBL/GenBank/DDBJ databases">
        <title>Comparative genomics of Bacillaceae isolates and their secondary metabolite potential.</title>
        <authorList>
            <person name="Song L."/>
            <person name="Nielsen L.J."/>
            <person name="Mohite O."/>
            <person name="Xu X."/>
            <person name="Weber T."/>
            <person name="Kovacs A.T."/>
        </authorList>
    </citation>
    <scope>NUCLEOTIDE SEQUENCE</scope>
    <source>
        <strain evidence="1">B2_4</strain>
    </source>
</reference>